<comment type="caution">
    <text evidence="1">The sequence shown here is derived from an EMBL/GenBank/DDBJ whole genome shotgun (WGS) entry which is preliminary data.</text>
</comment>
<protein>
    <submittedName>
        <fullName evidence="1">Uncharacterized protein</fullName>
    </submittedName>
</protein>
<evidence type="ECO:0000313" key="1">
    <source>
        <dbReference type="EMBL" id="KKL78458.1"/>
    </source>
</evidence>
<name>A0A0F9EWI3_9ZZZZ</name>
<reference evidence="1" key="1">
    <citation type="journal article" date="2015" name="Nature">
        <title>Complex archaea that bridge the gap between prokaryotes and eukaryotes.</title>
        <authorList>
            <person name="Spang A."/>
            <person name="Saw J.H."/>
            <person name="Jorgensen S.L."/>
            <person name="Zaremba-Niedzwiedzka K."/>
            <person name="Martijn J."/>
            <person name="Lind A.E."/>
            <person name="van Eijk R."/>
            <person name="Schleper C."/>
            <person name="Guy L."/>
            <person name="Ettema T.J."/>
        </authorList>
    </citation>
    <scope>NUCLEOTIDE SEQUENCE</scope>
</reference>
<proteinExistence type="predicted"/>
<sequence>MNKKQIRETIAELRKHSPDLLDETGDCPTCNGMVMLSKEIGDRKGV</sequence>
<dbReference type="AlphaFoldDB" id="A0A0F9EWI3"/>
<gene>
    <name evidence="1" type="ORF">LCGC14_2024640</name>
</gene>
<accession>A0A0F9EWI3</accession>
<dbReference type="EMBL" id="LAZR01023448">
    <property type="protein sequence ID" value="KKL78458.1"/>
    <property type="molecule type" value="Genomic_DNA"/>
</dbReference>
<organism evidence="1">
    <name type="scientific">marine sediment metagenome</name>
    <dbReference type="NCBI Taxonomy" id="412755"/>
    <lineage>
        <taxon>unclassified sequences</taxon>
        <taxon>metagenomes</taxon>
        <taxon>ecological metagenomes</taxon>
    </lineage>
</organism>